<dbReference type="Pfam" id="PF07679">
    <property type="entry name" value="I-set"/>
    <property type="match status" value="1"/>
</dbReference>
<dbReference type="Gene3D" id="2.60.40.10">
    <property type="entry name" value="Immunoglobulins"/>
    <property type="match status" value="3"/>
</dbReference>
<dbReference type="InterPro" id="IPR013098">
    <property type="entry name" value="Ig_I-set"/>
</dbReference>
<dbReference type="NCBIfam" id="NF040941">
    <property type="entry name" value="GGGWT_bact"/>
    <property type="match status" value="1"/>
</dbReference>
<keyword evidence="7" id="KW-0812">Transmembrane</keyword>
<proteinExistence type="predicted"/>
<dbReference type="InterPro" id="IPR003598">
    <property type="entry name" value="Ig_sub2"/>
</dbReference>
<evidence type="ECO:0000259" key="8">
    <source>
        <dbReference type="PROSITE" id="PS50835"/>
    </source>
</evidence>
<dbReference type="InterPro" id="IPR036179">
    <property type="entry name" value="Ig-like_dom_sf"/>
</dbReference>
<evidence type="ECO:0000256" key="5">
    <source>
        <dbReference type="ARBA" id="ARBA00023157"/>
    </source>
</evidence>
<feature type="transmembrane region" description="Helical" evidence="7">
    <location>
        <begin position="15"/>
        <end position="34"/>
    </location>
</feature>
<gene>
    <name evidence="10" type="ORF">PLOB_00045363</name>
</gene>
<keyword evidence="7" id="KW-0472">Membrane</keyword>
<feature type="region of interest" description="Disordered" evidence="6">
    <location>
        <begin position="123"/>
        <end position="184"/>
    </location>
</feature>
<dbReference type="SUPFAM" id="SSF56496">
    <property type="entry name" value="Fibrinogen C-terminal domain-like"/>
    <property type="match status" value="1"/>
</dbReference>
<evidence type="ECO:0000256" key="2">
    <source>
        <dbReference type="ARBA" id="ARBA00022525"/>
    </source>
</evidence>
<dbReference type="InterPro" id="IPR007110">
    <property type="entry name" value="Ig-like_dom"/>
</dbReference>
<dbReference type="InterPro" id="IPR036056">
    <property type="entry name" value="Fibrinogen-like_C"/>
</dbReference>
<keyword evidence="2" id="KW-0964">Secreted</keyword>
<sequence>MEKSKTPSVSNPVKFSSVIFSVCFAVCFVVLIHVEIELRVHRQMLQVLNQEREDSIELRKINRRLPTEELIYRLHYISDTHIRQKRRVQNKDSNASETLSRNVIRKEIQLALGSLACTIHCPKGTRGKRGRPGPPGKHGLPGPQGPQGLKGTQGDQGPPGTKGDQGPQGPKGDPGESISAPSVVSPPLSMVVNETGVASLQCEVKGNPVPQITWLKENASLPADKRIVQSHGGFMIKDVMPQDGGVYTCVASNVLGLVKKSTTLIVQVAASITETPSSIVAEVGGNVTLHCKANGLPIPTITWRRAFGSLPNGKAAVADGNLTIRNIAKTDKGDYVCSAKNFLGQDFVVAQLIVIDRLTFTLTPPRKVTVTQSGNLLLNCAAQGNTEITWKRTGKVLPHSHVIYSNGTLLLRSLVTNDAGTYSCVAKNALRSVEATSVVEVIKTMKSCSSIKLGRSGSSSGNYIIDPDGKGGVAPLSVYCDMSDKGGVGVTVISHDSESRTHVSGYECVGCYSKDVTYTGVSIAQLAALTRVSQNCEQFIKFECNNDVAFIELGYAWWVSRDGSRMNYWGGATGQNKMCACGVTNSCSNSKQCNCHYKNNGRGWREDSGLLTDKSTLPVTQIRLGDIGDPREEGYHTLGKLKCYGQA</sequence>
<dbReference type="EMBL" id="CALNXK010000008">
    <property type="protein sequence ID" value="CAH3040712.1"/>
    <property type="molecule type" value="Genomic_DNA"/>
</dbReference>
<dbReference type="SMART" id="SM00409">
    <property type="entry name" value="IG"/>
    <property type="match status" value="3"/>
</dbReference>
<dbReference type="SMART" id="SM00408">
    <property type="entry name" value="IGc2"/>
    <property type="match status" value="3"/>
</dbReference>
<evidence type="ECO:0000256" key="1">
    <source>
        <dbReference type="ARBA" id="ARBA00004613"/>
    </source>
</evidence>
<dbReference type="PANTHER" id="PTHR44170">
    <property type="entry name" value="PROTEIN SIDEKICK"/>
    <property type="match status" value="1"/>
</dbReference>
<keyword evidence="3" id="KW-0677">Repeat</keyword>
<keyword evidence="7" id="KW-1133">Transmembrane helix</keyword>
<evidence type="ECO:0000256" key="3">
    <source>
        <dbReference type="ARBA" id="ARBA00022737"/>
    </source>
</evidence>
<feature type="domain" description="Ig-like" evidence="8">
    <location>
        <begin position="358"/>
        <end position="440"/>
    </location>
</feature>
<dbReference type="InterPro" id="IPR002181">
    <property type="entry name" value="Fibrinogen_a/b/g_C_dom"/>
</dbReference>
<dbReference type="InterPro" id="IPR013783">
    <property type="entry name" value="Ig-like_fold"/>
</dbReference>
<accession>A0ABN8N3B6</accession>
<feature type="domain" description="Fibrinogen C-terminal" evidence="9">
    <location>
        <begin position="439"/>
        <end position="495"/>
    </location>
</feature>
<comment type="caution">
    <text evidence="10">The sequence shown here is derived from an EMBL/GenBank/DDBJ whole genome shotgun (WGS) entry which is preliminary data.</text>
</comment>
<dbReference type="Pfam" id="PF13927">
    <property type="entry name" value="Ig_3"/>
    <property type="match status" value="2"/>
</dbReference>
<evidence type="ECO:0000313" key="10">
    <source>
        <dbReference type="EMBL" id="CAH3040712.1"/>
    </source>
</evidence>
<evidence type="ECO:0000256" key="7">
    <source>
        <dbReference type="SAM" id="Phobius"/>
    </source>
</evidence>
<evidence type="ECO:0000256" key="6">
    <source>
        <dbReference type="SAM" id="MobiDB-lite"/>
    </source>
</evidence>
<feature type="compositionally biased region" description="Low complexity" evidence="6">
    <location>
        <begin position="137"/>
        <end position="184"/>
    </location>
</feature>
<dbReference type="PROSITE" id="PS50835">
    <property type="entry name" value="IG_LIKE"/>
    <property type="match status" value="3"/>
</dbReference>
<evidence type="ECO:0000259" key="9">
    <source>
        <dbReference type="PROSITE" id="PS51406"/>
    </source>
</evidence>
<dbReference type="Pfam" id="PF01410">
    <property type="entry name" value="COLFI"/>
    <property type="match status" value="1"/>
</dbReference>
<dbReference type="PANTHER" id="PTHR44170:SF56">
    <property type="entry name" value="FIBRONECTIN TYPE-III DOMAIN-CONTAINING PROTEIN"/>
    <property type="match status" value="1"/>
</dbReference>
<keyword evidence="4" id="KW-0176">Collagen</keyword>
<reference evidence="10 11" key="1">
    <citation type="submission" date="2022-05" db="EMBL/GenBank/DDBJ databases">
        <authorList>
            <consortium name="Genoscope - CEA"/>
            <person name="William W."/>
        </authorList>
    </citation>
    <scope>NUCLEOTIDE SEQUENCE [LARGE SCALE GENOMIC DNA]</scope>
</reference>
<dbReference type="Gene3D" id="2.60.120.1000">
    <property type="match status" value="1"/>
</dbReference>
<evidence type="ECO:0000256" key="4">
    <source>
        <dbReference type="ARBA" id="ARBA00023119"/>
    </source>
</evidence>
<feature type="domain" description="Ig-like" evidence="8">
    <location>
        <begin position="270"/>
        <end position="355"/>
    </location>
</feature>
<dbReference type="Pfam" id="PF01391">
    <property type="entry name" value="Collagen"/>
    <property type="match status" value="1"/>
</dbReference>
<keyword evidence="5" id="KW-1015">Disulfide bond</keyword>
<protein>
    <submittedName>
        <fullName evidence="10">Uncharacterized protein</fullName>
    </submittedName>
</protein>
<dbReference type="InterPro" id="IPR008160">
    <property type="entry name" value="Collagen"/>
</dbReference>
<dbReference type="InterPro" id="IPR003599">
    <property type="entry name" value="Ig_sub"/>
</dbReference>
<dbReference type="PROSITE" id="PS51406">
    <property type="entry name" value="FIBRINOGEN_C_2"/>
    <property type="match status" value="1"/>
</dbReference>
<organism evidence="10 11">
    <name type="scientific">Porites lobata</name>
    <dbReference type="NCBI Taxonomy" id="104759"/>
    <lineage>
        <taxon>Eukaryota</taxon>
        <taxon>Metazoa</taxon>
        <taxon>Cnidaria</taxon>
        <taxon>Anthozoa</taxon>
        <taxon>Hexacorallia</taxon>
        <taxon>Scleractinia</taxon>
        <taxon>Fungiina</taxon>
        <taxon>Poritidae</taxon>
        <taxon>Porites</taxon>
    </lineage>
</organism>
<keyword evidence="11" id="KW-1185">Reference proteome</keyword>
<dbReference type="SUPFAM" id="SSF48726">
    <property type="entry name" value="Immunoglobulin"/>
    <property type="match status" value="3"/>
</dbReference>
<evidence type="ECO:0000313" key="11">
    <source>
        <dbReference type="Proteomes" id="UP001159405"/>
    </source>
</evidence>
<name>A0ABN8N3B6_9CNID</name>
<feature type="domain" description="Ig-like" evidence="8">
    <location>
        <begin position="181"/>
        <end position="265"/>
    </location>
</feature>
<dbReference type="InterPro" id="IPR000885">
    <property type="entry name" value="Fib_collagen_C"/>
</dbReference>
<comment type="subcellular location">
    <subcellularLocation>
        <location evidence="1">Secreted</location>
    </subcellularLocation>
</comment>
<dbReference type="Proteomes" id="UP001159405">
    <property type="component" value="Unassembled WGS sequence"/>
</dbReference>